<keyword evidence="6" id="KW-0540">Nuclease</keyword>
<dbReference type="OrthoDB" id="9802472at2"/>
<proteinExistence type="predicted"/>
<evidence type="ECO:0000313" key="24">
    <source>
        <dbReference type="Proteomes" id="UP000059074"/>
    </source>
</evidence>
<dbReference type="InterPro" id="IPR014143">
    <property type="entry name" value="NHEJ_ligase_prk"/>
</dbReference>
<dbReference type="InterPro" id="IPR052171">
    <property type="entry name" value="NHEJ_LigD"/>
</dbReference>
<comment type="caution">
    <text evidence="23">The sequence shown here is derived from an EMBL/GenBank/DDBJ whole genome shotgun (WGS) entry which is preliminary data.</text>
</comment>
<keyword evidence="24" id="KW-1185">Reference proteome</keyword>
<dbReference type="Proteomes" id="UP000059074">
    <property type="component" value="Unassembled WGS sequence"/>
</dbReference>
<dbReference type="InterPro" id="IPR012340">
    <property type="entry name" value="NA-bd_OB-fold"/>
</dbReference>
<evidence type="ECO:0000313" key="23">
    <source>
        <dbReference type="EMBL" id="KWT65521.1"/>
    </source>
</evidence>
<evidence type="ECO:0000256" key="13">
    <source>
        <dbReference type="ARBA" id="ARBA00022932"/>
    </source>
</evidence>
<dbReference type="GO" id="GO:0046872">
    <property type="term" value="F:metal ion binding"/>
    <property type="evidence" value="ECO:0007669"/>
    <property type="project" value="UniProtKB-KW"/>
</dbReference>
<sequence>MATVRLQPGNGPKGVATAYAAAKAGERPSRSTAAKKNHAAPPQFISPQLATLVTAPPEGEEWVHEIKYDGYRAMAAIGGGTCHIYTRSGQDWTHKFQSIATALLSLRVSSALLDGEIVALDAEGRSRFQLLQNGLRQSHAPLTYYVFDLLELDGKDLRAEPLRERKEILRKLLKGAPDAIRYSADIAGHGQDVLSECCRLGLEGIISKRADKPYVSARSMGWLKSKCLGNDEFVIGGYRVSDKKGRPFASLLLGEFVDGELHYRGRVGTGFDTAMLDQLGAKLHRLERKTTPFVDAPREVLRDARWVKPELVAQIAFTERTADGILRHPAFLGLRGDKPAREVQTPMARSATQAAVKKAPAKKAPAKKAPATKRPPQKAPGRKTTPIKAPRKSSVKDAPESTDGSIAGVKLTHPQRVLFPDQGITKLDLAAYFFAASGRMLPYVQERPLSIVRCPEGVADQCFFQKHTKKGLPGALKSVPVTESDGATAQYLMLDDAAGLVAVAQIGGIEIHPWGATADDLDHPERLIFDLDPDPSVPFSAVAEAAIDIRKLLQTAGLTSFALLTGGKGVHVIAPLDQSQDWETVKGFARGFATKLTDSEPQRFTATMSKAKRRGRIFIDWLRNERGATAIAPYSPRARATASVAAPVTWSELPKIDAANAFSIPTMLQRLQKNSDPWAKYTTTRQHISEQALSFFA</sequence>
<keyword evidence="8" id="KW-0547">Nucleotide-binding</keyword>
<dbReference type="InterPro" id="IPR014145">
    <property type="entry name" value="LigD_pol_dom"/>
</dbReference>
<dbReference type="Gene3D" id="2.40.50.140">
    <property type="entry name" value="Nucleic acid-binding proteins"/>
    <property type="match status" value="1"/>
</dbReference>
<accession>A0A109BB56</accession>
<keyword evidence="13" id="KW-0239">DNA-directed DNA polymerase</keyword>
<dbReference type="PROSITE" id="PS50160">
    <property type="entry name" value="DNA_LIGASE_A3"/>
    <property type="match status" value="1"/>
</dbReference>
<comment type="cofactor">
    <cofactor evidence="1">
        <name>Mn(2+)</name>
        <dbReference type="ChEBI" id="CHEBI:29035"/>
    </cofactor>
</comment>
<dbReference type="Pfam" id="PF21686">
    <property type="entry name" value="LigD_Prim-Pol"/>
    <property type="match status" value="1"/>
</dbReference>
<evidence type="ECO:0000256" key="9">
    <source>
        <dbReference type="ARBA" id="ARBA00022763"/>
    </source>
</evidence>
<dbReference type="Gene3D" id="3.30.1490.70">
    <property type="match status" value="1"/>
</dbReference>
<dbReference type="Pfam" id="PF04679">
    <property type="entry name" value="DNA_ligase_A_C"/>
    <property type="match status" value="1"/>
</dbReference>
<keyword evidence="15" id="KW-0233">DNA recombination</keyword>
<keyword evidence="9" id="KW-0227">DNA damage</keyword>
<keyword evidence="12" id="KW-0067">ATP-binding</keyword>
<evidence type="ECO:0000256" key="10">
    <source>
        <dbReference type="ARBA" id="ARBA00022801"/>
    </source>
</evidence>
<evidence type="ECO:0000256" key="17">
    <source>
        <dbReference type="ARBA" id="ARBA00023211"/>
    </source>
</evidence>
<keyword evidence="5" id="KW-0548">Nucleotidyltransferase</keyword>
<dbReference type="PATRIC" id="fig|121290.4.peg.48"/>
<dbReference type="GO" id="GO:0006281">
    <property type="term" value="P:DNA repair"/>
    <property type="evidence" value="ECO:0007669"/>
    <property type="project" value="UniProtKB-KW"/>
</dbReference>
<dbReference type="STRING" id="121290.APY04_2759"/>
<dbReference type="SUPFAM" id="SSF56091">
    <property type="entry name" value="DNA ligase/mRNA capping enzyme, catalytic domain"/>
    <property type="match status" value="1"/>
</dbReference>
<keyword evidence="16" id="KW-0234">DNA repair</keyword>
<evidence type="ECO:0000256" key="14">
    <source>
        <dbReference type="ARBA" id="ARBA00023125"/>
    </source>
</evidence>
<comment type="catalytic activity">
    <reaction evidence="20">
        <text>ATP + (deoxyribonucleotide)n-3'-hydroxyl + 5'-phospho-(deoxyribonucleotide)m = (deoxyribonucleotide)n+m + AMP + diphosphate.</text>
        <dbReference type="EC" id="6.5.1.1"/>
    </reaction>
</comment>
<reference evidence="23 24" key="1">
    <citation type="submission" date="2015-10" db="EMBL/GenBank/DDBJ databases">
        <title>Transcriptomic analysis of a linuron degrading triple-species bacterial consortium.</title>
        <authorList>
            <person name="Albers P."/>
        </authorList>
    </citation>
    <scope>NUCLEOTIDE SEQUENCE [LARGE SCALE GENOMIC DNA]</scope>
    <source>
        <strain evidence="23 24">WDL6</strain>
    </source>
</reference>
<dbReference type="GO" id="GO:0004527">
    <property type="term" value="F:exonuclease activity"/>
    <property type="evidence" value="ECO:0007669"/>
    <property type="project" value="UniProtKB-KW"/>
</dbReference>
<dbReference type="EC" id="6.5.1.1" evidence="2"/>
<evidence type="ECO:0000256" key="16">
    <source>
        <dbReference type="ARBA" id="ARBA00023204"/>
    </source>
</evidence>
<feature type="domain" description="ATP-dependent DNA ligase family profile" evidence="22">
    <location>
        <begin position="135"/>
        <end position="226"/>
    </location>
</feature>
<dbReference type="GO" id="GO:0003677">
    <property type="term" value="F:DNA binding"/>
    <property type="evidence" value="ECO:0007669"/>
    <property type="project" value="UniProtKB-KW"/>
</dbReference>
<keyword evidence="14" id="KW-0238">DNA-binding</keyword>
<dbReference type="GO" id="GO:0003910">
    <property type="term" value="F:DNA ligase (ATP) activity"/>
    <property type="evidence" value="ECO:0007669"/>
    <property type="project" value="UniProtKB-EC"/>
</dbReference>
<evidence type="ECO:0000256" key="12">
    <source>
        <dbReference type="ARBA" id="ARBA00022840"/>
    </source>
</evidence>
<protein>
    <recommendedName>
        <fullName evidence="2">DNA ligase (ATP)</fullName>
        <ecNumber evidence="2">6.5.1.1</ecNumber>
    </recommendedName>
    <alternativeName>
        <fullName evidence="19">NHEJ DNA polymerase</fullName>
    </alternativeName>
</protein>
<evidence type="ECO:0000256" key="4">
    <source>
        <dbReference type="ARBA" id="ARBA00022679"/>
    </source>
</evidence>
<dbReference type="InterPro" id="IPR014146">
    <property type="entry name" value="LigD_ligase_dom"/>
</dbReference>
<dbReference type="NCBIfam" id="TIGR02779">
    <property type="entry name" value="NHEJ_ligase_lig"/>
    <property type="match status" value="1"/>
</dbReference>
<dbReference type="InterPro" id="IPR033651">
    <property type="entry name" value="PaeLigD_Pol-like"/>
</dbReference>
<feature type="region of interest" description="Disordered" evidence="21">
    <location>
        <begin position="337"/>
        <end position="407"/>
    </location>
</feature>
<evidence type="ECO:0000256" key="21">
    <source>
        <dbReference type="SAM" id="MobiDB-lite"/>
    </source>
</evidence>
<keyword evidence="10" id="KW-0378">Hydrolase</keyword>
<evidence type="ECO:0000256" key="6">
    <source>
        <dbReference type="ARBA" id="ARBA00022722"/>
    </source>
</evidence>
<dbReference type="NCBIfam" id="TIGR02778">
    <property type="entry name" value="ligD_pol"/>
    <property type="match status" value="1"/>
</dbReference>
<dbReference type="RefSeq" id="WP_068463421.1">
    <property type="nucleotide sequence ID" value="NZ_LMTR01000078.1"/>
</dbReference>
<evidence type="ECO:0000256" key="11">
    <source>
        <dbReference type="ARBA" id="ARBA00022839"/>
    </source>
</evidence>
<organism evidence="23 24">
    <name type="scientific">Hyphomicrobium sulfonivorans</name>
    <dbReference type="NCBI Taxonomy" id="121290"/>
    <lineage>
        <taxon>Bacteria</taxon>
        <taxon>Pseudomonadati</taxon>
        <taxon>Pseudomonadota</taxon>
        <taxon>Alphaproteobacteria</taxon>
        <taxon>Hyphomicrobiales</taxon>
        <taxon>Hyphomicrobiaceae</taxon>
        <taxon>Hyphomicrobium</taxon>
    </lineage>
</organism>
<dbReference type="CDD" id="cd07971">
    <property type="entry name" value="OBF_DNA_ligase_LigD"/>
    <property type="match status" value="1"/>
</dbReference>
<evidence type="ECO:0000259" key="22">
    <source>
        <dbReference type="PROSITE" id="PS50160"/>
    </source>
</evidence>
<dbReference type="SUPFAM" id="SSF50249">
    <property type="entry name" value="Nucleic acid-binding proteins"/>
    <property type="match status" value="1"/>
</dbReference>
<evidence type="ECO:0000256" key="2">
    <source>
        <dbReference type="ARBA" id="ARBA00012727"/>
    </source>
</evidence>
<keyword evidence="18" id="KW-0511">Multifunctional enzyme</keyword>
<dbReference type="Gene3D" id="3.90.920.10">
    <property type="entry name" value="DNA primase, PRIM domain"/>
    <property type="match status" value="1"/>
</dbReference>
<dbReference type="CDD" id="cd04862">
    <property type="entry name" value="PaeLigD_Pol_like"/>
    <property type="match status" value="1"/>
</dbReference>
<dbReference type="EMBL" id="LMTR01000078">
    <property type="protein sequence ID" value="KWT65521.1"/>
    <property type="molecule type" value="Genomic_DNA"/>
</dbReference>
<dbReference type="Pfam" id="PF01068">
    <property type="entry name" value="DNA_ligase_A_M"/>
    <property type="match status" value="1"/>
</dbReference>
<evidence type="ECO:0000256" key="3">
    <source>
        <dbReference type="ARBA" id="ARBA00022598"/>
    </source>
</evidence>
<keyword evidence="7" id="KW-0479">Metal-binding</keyword>
<evidence type="ECO:0000256" key="18">
    <source>
        <dbReference type="ARBA" id="ARBA00023268"/>
    </source>
</evidence>
<evidence type="ECO:0000256" key="1">
    <source>
        <dbReference type="ARBA" id="ARBA00001936"/>
    </source>
</evidence>
<evidence type="ECO:0000256" key="8">
    <source>
        <dbReference type="ARBA" id="ARBA00022741"/>
    </source>
</evidence>
<dbReference type="InterPro" id="IPR012309">
    <property type="entry name" value="DNA_ligase_ATP-dep_C"/>
</dbReference>
<dbReference type="CDD" id="cd07906">
    <property type="entry name" value="Adenylation_DNA_ligase_LigD_LigC"/>
    <property type="match status" value="1"/>
</dbReference>
<dbReference type="InterPro" id="IPR012310">
    <property type="entry name" value="DNA_ligase_ATP-dep_cent"/>
</dbReference>
<evidence type="ECO:0000256" key="19">
    <source>
        <dbReference type="ARBA" id="ARBA00029943"/>
    </source>
</evidence>
<keyword evidence="17" id="KW-0464">Manganese</keyword>
<dbReference type="GO" id="GO:0005524">
    <property type="term" value="F:ATP binding"/>
    <property type="evidence" value="ECO:0007669"/>
    <property type="project" value="UniProtKB-KW"/>
</dbReference>
<keyword evidence="11" id="KW-0269">Exonuclease</keyword>
<name>A0A109BB56_HYPSL</name>
<evidence type="ECO:0000256" key="7">
    <source>
        <dbReference type="ARBA" id="ARBA00022723"/>
    </source>
</evidence>
<keyword evidence="4" id="KW-0808">Transferase</keyword>
<dbReference type="GO" id="GO:0003887">
    <property type="term" value="F:DNA-directed DNA polymerase activity"/>
    <property type="evidence" value="ECO:0007669"/>
    <property type="project" value="UniProtKB-KW"/>
</dbReference>
<dbReference type="AlphaFoldDB" id="A0A109BB56"/>
<dbReference type="GO" id="GO:0006310">
    <property type="term" value="P:DNA recombination"/>
    <property type="evidence" value="ECO:0007669"/>
    <property type="project" value="UniProtKB-KW"/>
</dbReference>
<evidence type="ECO:0000256" key="20">
    <source>
        <dbReference type="ARBA" id="ARBA00034003"/>
    </source>
</evidence>
<gene>
    <name evidence="23" type="ORF">APY04_2759</name>
</gene>
<dbReference type="NCBIfam" id="TIGR02776">
    <property type="entry name" value="NHEJ_ligase_prk"/>
    <property type="match status" value="1"/>
</dbReference>
<dbReference type="PANTHER" id="PTHR42705">
    <property type="entry name" value="BIFUNCTIONAL NON-HOMOLOGOUS END JOINING PROTEIN LIGD"/>
    <property type="match status" value="1"/>
</dbReference>
<evidence type="ECO:0000256" key="5">
    <source>
        <dbReference type="ARBA" id="ARBA00022695"/>
    </source>
</evidence>
<keyword evidence="3 23" id="KW-0436">Ligase</keyword>
<dbReference type="Gene3D" id="3.30.470.30">
    <property type="entry name" value="DNA ligase/mRNA capping enzyme"/>
    <property type="match status" value="1"/>
</dbReference>
<evidence type="ECO:0000256" key="15">
    <source>
        <dbReference type="ARBA" id="ARBA00023172"/>
    </source>
</evidence>
<dbReference type="PANTHER" id="PTHR42705:SF2">
    <property type="entry name" value="BIFUNCTIONAL NON-HOMOLOGOUS END JOINING PROTEIN LIGD"/>
    <property type="match status" value="1"/>
</dbReference>